<comment type="similarity">
    <text evidence="3 11">Belongs to the GSP F family.</text>
</comment>
<gene>
    <name evidence="14" type="ORF">THTE_3168</name>
</gene>
<dbReference type="PRINTS" id="PR00812">
    <property type="entry name" value="BCTERIALGSPF"/>
</dbReference>
<evidence type="ECO:0000256" key="1">
    <source>
        <dbReference type="ARBA" id="ARBA00002684"/>
    </source>
</evidence>
<protein>
    <recommendedName>
        <fullName evidence="10">General secretion pathway protein F</fullName>
    </recommendedName>
</protein>
<evidence type="ECO:0000313" key="14">
    <source>
        <dbReference type="EMBL" id="ASV75770.1"/>
    </source>
</evidence>
<evidence type="ECO:0000256" key="5">
    <source>
        <dbReference type="ARBA" id="ARBA00022475"/>
    </source>
</evidence>
<feature type="transmembrane region" description="Helical" evidence="12">
    <location>
        <begin position="220"/>
        <end position="239"/>
    </location>
</feature>
<keyword evidence="4 11" id="KW-0813">Transport</keyword>
<evidence type="ECO:0000256" key="4">
    <source>
        <dbReference type="ARBA" id="ARBA00022448"/>
    </source>
</evidence>
<dbReference type="Gene3D" id="1.20.81.30">
    <property type="entry name" value="Type II secretion system (T2SS), domain F"/>
    <property type="match status" value="2"/>
</dbReference>
<dbReference type="PANTHER" id="PTHR30012">
    <property type="entry name" value="GENERAL SECRETION PATHWAY PROTEIN"/>
    <property type="match status" value="1"/>
</dbReference>
<keyword evidence="5" id="KW-1003">Cell membrane</keyword>
<feature type="domain" description="Type II secretion system protein GspF" evidence="13">
    <location>
        <begin position="270"/>
        <end position="392"/>
    </location>
</feature>
<keyword evidence="7 11" id="KW-0812">Transmembrane</keyword>
<feature type="transmembrane region" description="Helical" evidence="12">
    <location>
        <begin position="251"/>
        <end position="270"/>
    </location>
</feature>
<accession>A0A286RII4</accession>
<evidence type="ECO:0000256" key="12">
    <source>
        <dbReference type="SAM" id="Phobius"/>
    </source>
</evidence>
<keyword evidence="8 12" id="KW-1133">Transmembrane helix</keyword>
<dbReference type="InterPro" id="IPR018076">
    <property type="entry name" value="T2SS_GspF_dom"/>
</dbReference>
<evidence type="ECO:0000256" key="3">
    <source>
        <dbReference type="ARBA" id="ARBA00005745"/>
    </source>
</evidence>
<evidence type="ECO:0000256" key="8">
    <source>
        <dbReference type="ARBA" id="ARBA00022989"/>
    </source>
</evidence>
<evidence type="ECO:0000256" key="9">
    <source>
        <dbReference type="ARBA" id="ARBA00023136"/>
    </source>
</evidence>
<evidence type="ECO:0000256" key="2">
    <source>
        <dbReference type="ARBA" id="ARBA00004429"/>
    </source>
</evidence>
<dbReference type="FunFam" id="1.20.81.30:FF:000001">
    <property type="entry name" value="Type II secretion system protein F"/>
    <property type="match status" value="1"/>
</dbReference>
<evidence type="ECO:0000256" key="7">
    <source>
        <dbReference type="ARBA" id="ARBA00022692"/>
    </source>
</evidence>
<evidence type="ECO:0000256" key="6">
    <source>
        <dbReference type="ARBA" id="ARBA00022519"/>
    </source>
</evidence>
<organism evidence="14 15">
    <name type="scientific">Thermogutta terrifontis</name>
    <dbReference type="NCBI Taxonomy" id="1331910"/>
    <lineage>
        <taxon>Bacteria</taxon>
        <taxon>Pseudomonadati</taxon>
        <taxon>Planctomycetota</taxon>
        <taxon>Planctomycetia</taxon>
        <taxon>Pirellulales</taxon>
        <taxon>Thermoguttaceae</taxon>
        <taxon>Thermogutta</taxon>
    </lineage>
</organism>
<reference evidence="14 15" key="1">
    <citation type="journal article" name="Front. Microbiol.">
        <title>Sugar Metabolism of the First Thermophilic Planctomycete Thermogutta terrifontis: Comparative Genomic and Transcriptomic Approaches.</title>
        <authorList>
            <person name="Elcheninov A.G."/>
            <person name="Menzel P."/>
            <person name="Gudbergsdottir S.R."/>
            <person name="Slesarev A.I."/>
            <person name="Kadnikov V.V."/>
            <person name="Krogh A."/>
            <person name="Bonch-Osmolovskaya E.A."/>
            <person name="Peng X."/>
            <person name="Kublanov I.V."/>
        </authorList>
    </citation>
    <scope>NUCLEOTIDE SEQUENCE [LARGE SCALE GENOMIC DNA]</scope>
    <source>
        <strain evidence="14 15">R1</strain>
    </source>
</reference>
<evidence type="ECO:0000256" key="11">
    <source>
        <dbReference type="RuleBase" id="RU003923"/>
    </source>
</evidence>
<feature type="transmembrane region" description="Helical" evidence="12">
    <location>
        <begin position="373"/>
        <end position="394"/>
    </location>
</feature>
<proteinExistence type="inferred from homology"/>
<dbReference type="RefSeq" id="WP_095415732.1">
    <property type="nucleotide sequence ID" value="NZ_CP018477.1"/>
</dbReference>
<feature type="transmembrane region" description="Helical" evidence="12">
    <location>
        <begin position="165"/>
        <end position="187"/>
    </location>
</feature>
<dbReference type="GO" id="GO:0009306">
    <property type="term" value="P:protein secretion"/>
    <property type="evidence" value="ECO:0007669"/>
    <property type="project" value="InterPro"/>
</dbReference>
<keyword evidence="6" id="KW-0997">Cell inner membrane</keyword>
<dbReference type="GO" id="GO:0005886">
    <property type="term" value="C:plasma membrane"/>
    <property type="evidence" value="ECO:0007669"/>
    <property type="project" value="UniProtKB-SubCell"/>
</dbReference>
<evidence type="ECO:0000256" key="10">
    <source>
        <dbReference type="ARBA" id="ARBA00030750"/>
    </source>
</evidence>
<name>A0A286RII4_9BACT</name>
<dbReference type="KEGG" id="ttf:THTE_3168"/>
<comment type="subcellular location">
    <subcellularLocation>
        <location evidence="2">Cell inner membrane</location>
        <topology evidence="2">Multi-pass membrane protein</topology>
    </subcellularLocation>
    <subcellularLocation>
        <location evidence="11">Cell membrane</location>
        <topology evidence="11">Multi-pass membrane protein</topology>
    </subcellularLocation>
</comment>
<dbReference type="Pfam" id="PF00482">
    <property type="entry name" value="T2SSF"/>
    <property type="match status" value="2"/>
</dbReference>
<dbReference type="OrthoDB" id="9805682at2"/>
<dbReference type="AlphaFoldDB" id="A0A286RII4"/>
<dbReference type="PROSITE" id="PS00874">
    <property type="entry name" value="T2SP_F"/>
    <property type="match status" value="1"/>
</dbReference>
<feature type="domain" description="Type II secretion system protein GspF" evidence="13">
    <location>
        <begin position="68"/>
        <end position="188"/>
    </location>
</feature>
<dbReference type="InterPro" id="IPR042094">
    <property type="entry name" value="T2SS_GspF_sf"/>
</dbReference>
<dbReference type="InterPro" id="IPR001992">
    <property type="entry name" value="T2SS_GspF/T4SS_PilC_CS"/>
</dbReference>
<keyword evidence="15" id="KW-1185">Reference proteome</keyword>
<dbReference type="InterPro" id="IPR003004">
    <property type="entry name" value="GspF/PilC"/>
</dbReference>
<dbReference type="EMBL" id="CP018477">
    <property type="protein sequence ID" value="ASV75770.1"/>
    <property type="molecule type" value="Genomic_DNA"/>
</dbReference>
<dbReference type="PANTHER" id="PTHR30012:SF0">
    <property type="entry name" value="TYPE II SECRETION SYSTEM PROTEIN F-RELATED"/>
    <property type="match status" value="1"/>
</dbReference>
<evidence type="ECO:0000259" key="13">
    <source>
        <dbReference type="Pfam" id="PF00482"/>
    </source>
</evidence>
<dbReference type="Proteomes" id="UP000215086">
    <property type="component" value="Chromosome"/>
</dbReference>
<comment type="function">
    <text evidence="1">Component of the type II secretion system inner membrane complex required for the energy-dependent secretion of extracellular factors such as proteases and toxins from the periplasm.</text>
</comment>
<sequence length="400" mass="43790">MPEFSYVAVDSSGKKVTGSIEAATQREALATIASRELYPVEIRAEAPPRRLFQRSRVPAQTMAVVYGQLADLLRSGVPLLKALQIVRAQSIHPVLKEVLGEVARRVEDGAGLGDAMARFPHIFSEMAVSMVRAGSEGGFLEEALYRVSEFTEATEDLRKRVKGAMAYPVMLIVIGTIVVSALLVFLVPKFEGLFENLRNRNELPALTEGLLSFSAFIQSWGLWVAGGLIVVIMGLRAWLRSESGRRLWDQYIIKVPVLGTIVLNFAVARFCRVLGTLLRNGVQILRALEIASEATGNVLLAEAIQKAAKSISQGQRLAVPLASCRLFPPMVIEMISVAEEANTLETVLIQIAEALERRTWRQLDVGVRLLEPILLLLVASGVLVVVVALLLPIFKMSQAI</sequence>
<keyword evidence="9 12" id="KW-0472">Membrane</keyword>
<evidence type="ECO:0000313" key="15">
    <source>
        <dbReference type="Proteomes" id="UP000215086"/>
    </source>
</evidence>